<feature type="transmembrane region" description="Helical" evidence="8">
    <location>
        <begin position="80"/>
        <end position="102"/>
    </location>
</feature>
<protein>
    <submittedName>
        <fullName evidence="9">Putative PurR-regulated permease PerM</fullName>
    </submittedName>
</protein>
<evidence type="ECO:0000256" key="6">
    <source>
        <dbReference type="ARBA" id="ARBA00022989"/>
    </source>
</evidence>
<evidence type="ECO:0000256" key="5">
    <source>
        <dbReference type="ARBA" id="ARBA00022692"/>
    </source>
</evidence>
<dbReference type="EMBL" id="JACHBU010000003">
    <property type="protein sequence ID" value="MBB6508233.1"/>
    <property type="molecule type" value="Genomic_DNA"/>
</dbReference>
<evidence type="ECO:0000256" key="3">
    <source>
        <dbReference type="ARBA" id="ARBA00022448"/>
    </source>
</evidence>
<dbReference type="PANTHER" id="PTHR21716">
    <property type="entry name" value="TRANSMEMBRANE PROTEIN"/>
    <property type="match status" value="1"/>
</dbReference>
<dbReference type="PANTHER" id="PTHR21716:SF53">
    <property type="entry name" value="PERMEASE PERM-RELATED"/>
    <property type="match status" value="1"/>
</dbReference>
<keyword evidence="7 8" id="KW-0472">Membrane</keyword>
<comment type="similarity">
    <text evidence="2">Belongs to the autoinducer-2 exporter (AI-2E) (TC 2.A.86) family.</text>
</comment>
<feature type="transmembrane region" description="Helical" evidence="8">
    <location>
        <begin position="242"/>
        <end position="264"/>
    </location>
</feature>
<dbReference type="RefSeq" id="WP_082471999.1">
    <property type="nucleotide sequence ID" value="NZ_JACHBU010000003.1"/>
</dbReference>
<dbReference type="AlphaFoldDB" id="A0A7X0MT81"/>
<feature type="transmembrane region" description="Helical" evidence="8">
    <location>
        <begin position="270"/>
        <end position="289"/>
    </location>
</feature>
<feature type="transmembrane region" description="Helical" evidence="8">
    <location>
        <begin position="21"/>
        <end position="42"/>
    </location>
</feature>
<evidence type="ECO:0000256" key="7">
    <source>
        <dbReference type="ARBA" id="ARBA00023136"/>
    </source>
</evidence>
<evidence type="ECO:0000256" key="1">
    <source>
        <dbReference type="ARBA" id="ARBA00004651"/>
    </source>
</evidence>
<keyword evidence="3" id="KW-0813">Transport</keyword>
<accession>A0A7X0MT81</accession>
<evidence type="ECO:0000256" key="8">
    <source>
        <dbReference type="SAM" id="Phobius"/>
    </source>
</evidence>
<feature type="transmembrane region" description="Helical" evidence="8">
    <location>
        <begin position="184"/>
        <end position="207"/>
    </location>
</feature>
<comment type="caution">
    <text evidence="9">The sequence shown here is derived from an EMBL/GenBank/DDBJ whole genome shotgun (WGS) entry which is preliminary data.</text>
</comment>
<organism evidence="9 10">
    <name type="scientific">Rhizobium soli</name>
    <dbReference type="NCBI Taxonomy" id="424798"/>
    <lineage>
        <taxon>Bacteria</taxon>
        <taxon>Pseudomonadati</taxon>
        <taxon>Pseudomonadota</taxon>
        <taxon>Alphaproteobacteria</taxon>
        <taxon>Hyphomicrobiales</taxon>
        <taxon>Rhizobiaceae</taxon>
        <taxon>Rhizobium/Agrobacterium group</taxon>
        <taxon>Rhizobium</taxon>
    </lineage>
</organism>
<evidence type="ECO:0000313" key="9">
    <source>
        <dbReference type="EMBL" id="MBB6508233.1"/>
    </source>
</evidence>
<keyword evidence="6 8" id="KW-1133">Transmembrane helix</keyword>
<keyword evidence="5 8" id="KW-0812">Transmembrane</keyword>
<feature type="transmembrane region" description="Helical" evidence="8">
    <location>
        <begin position="329"/>
        <end position="349"/>
    </location>
</feature>
<proteinExistence type="inferred from homology"/>
<feature type="transmembrane region" description="Helical" evidence="8">
    <location>
        <begin position="296"/>
        <end position="317"/>
    </location>
</feature>
<dbReference type="GO" id="GO:0005886">
    <property type="term" value="C:plasma membrane"/>
    <property type="evidence" value="ECO:0007669"/>
    <property type="project" value="UniProtKB-SubCell"/>
</dbReference>
<gene>
    <name evidence="9" type="ORF">F4695_001582</name>
</gene>
<dbReference type="Proteomes" id="UP000585437">
    <property type="component" value="Unassembled WGS sequence"/>
</dbReference>
<dbReference type="Pfam" id="PF01594">
    <property type="entry name" value="AI-2E_transport"/>
    <property type="match status" value="1"/>
</dbReference>
<feature type="transmembrane region" description="Helical" evidence="8">
    <location>
        <begin position="48"/>
        <end position="68"/>
    </location>
</feature>
<keyword evidence="10" id="KW-1185">Reference proteome</keyword>
<sequence length="648" mass="69600">MSDMSKGAIAAAGIANKPVGLSAPTLSGRTILILIGVAVILYVGQEVFVPLALALLLTFTLAPIVSFLRKRYVPRIAAVLLAVATAFFVIAAFGFIVAGQVANLADNIPTYQRNIVAKVHSLSQAGSGNGVFEHLSKVVERIGSELQDNAEESKEDAPPQIKRRDPMPVEIVTRANPIETLGNFILPLISPFATAGLVIVLVIFMLLEREELRDRFIRLVGLGDLHRTTAALQDAGKRVGKYLLMQLVVNALYALPISIGLWLLGIPNAILWGLLTLVLRFVPYIGPVIGMILPLFLALAIAPGWSLVAWVAALFIVTELVSNNVVEPWLYGSHTGLSPLAIIVSAIFWSWLWGPVGLMLSTPLTVCLVVLGRYVPQFSFLDVLLGNEPVLQPQEKLYQRLLAGDPNEATDNAEDFLEEEYLVDYYEKVGLPALRLGELDRQRGVMSEAQIALFASTTQTLIGNLAEIAIEEEAEDDPAEGEAAVTEQITGEIDLPSGEGKSVLCLGGRGAIDDAAAAMLSQVLAIQGATVSQADHTAVSGKTVSLMNLTDVDTVLIAFLNGGSKAHARQAVRRFKRQKPSVRVGIMITGVDGQRESPLATEDIDADFVVTTISDAVRGALTTAQAVEIKAPKRIGRPRERKTTPLVA</sequence>
<feature type="transmembrane region" description="Helical" evidence="8">
    <location>
        <begin position="356"/>
        <end position="375"/>
    </location>
</feature>
<name>A0A7X0MT81_9HYPH</name>
<comment type="subcellular location">
    <subcellularLocation>
        <location evidence="1">Cell membrane</location>
        <topology evidence="1">Multi-pass membrane protein</topology>
    </subcellularLocation>
</comment>
<reference evidence="9 10" key="1">
    <citation type="submission" date="2020-08" db="EMBL/GenBank/DDBJ databases">
        <title>The Agave Microbiome: Exploring the role of microbial communities in plant adaptations to desert environments.</title>
        <authorList>
            <person name="Partida-Martinez L.P."/>
        </authorList>
    </citation>
    <scope>NUCLEOTIDE SEQUENCE [LARGE SCALE GENOMIC DNA]</scope>
    <source>
        <strain evidence="9 10">AS3.12</strain>
    </source>
</reference>
<keyword evidence="4" id="KW-1003">Cell membrane</keyword>
<evidence type="ECO:0000256" key="4">
    <source>
        <dbReference type="ARBA" id="ARBA00022475"/>
    </source>
</evidence>
<evidence type="ECO:0000313" key="10">
    <source>
        <dbReference type="Proteomes" id="UP000585437"/>
    </source>
</evidence>
<dbReference type="InterPro" id="IPR002549">
    <property type="entry name" value="AI-2E-like"/>
</dbReference>
<evidence type="ECO:0000256" key="2">
    <source>
        <dbReference type="ARBA" id="ARBA00009773"/>
    </source>
</evidence>